<dbReference type="RefSeq" id="WP_009533712.1">
    <property type="nucleotide sequence ID" value="NZ_CAUOLT010000006.1"/>
</dbReference>
<keyword evidence="3" id="KW-1185">Reference proteome</keyword>
<evidence type="ECO:0000313" key="2">
    <source>
        <dbReference type="EMBL" id="EHO15983.1"/>
    </source>
</evidence>
<evidence type="ECO:0000313" key="3">
    <source>
        <dbReference type="Proteomes" id="UP000018466"/>
    </source>
</evidence>
<dbReference type="GeneID" id="86941611"/>
<dbReference type="Pfam" id="PF03083">
    <property type="entry name" value="MtN3_slv"/>
    <property type="match status" value="1"/>
</dbReference>
<feature type="transmembrane region" description="Helical" evidence="1">
    <location>
        <begin position="6"/>
        <end position="26"/>
    </location>
</feature>
<dbReference type="Gene3D" id="1.20.1280.290">
    <property type="match status" value="1"/>
</dbReference>
<feature type="transmembrane region" description="Helical" evidence="1">
    <location>
        <begin position="64"/>
        <end position="85"/>
    </location>
</feature>
<keyword evidence="1" id="KW-0812">Transmembrane</keyword>
<name>A0AA36Y3W7_9FIRM</name>
<keyword evidence="1" id="KW-0472">Membrane</keyword>
<dbReference type="Proteomes" id="UP000018466">
    <property type="component" value="Unassembled WGS sequence"/>
</dbReference>
<dbReference type="GO" id="GO:0016020">
    <property type="term" value="C:membrane"/>
    <property type="evidence" value="ECO:0007669"/>
    <property type="project" value="InterPro"/>
</dbReference>
<comment type="caution">
    <text evidence="2">The sequence shown here is derived from an EMBL/GenBank/DDBJ whole genome shotgun (WGS) entry which is preliminary data.</text>
</comment>
<dbReference type="AlphaFoldDB" id="A0AA36Y3W7"/>
<evidence type="ECO:0000256" key="1">
    <source>
        <dbReference type="SAM" id="Phobius"/>
    </source>
</evidence>
<proteinExistence type="predicted"/>
<gene>
    <name evidence="2" type="ORF">HMPREF9623_01894</name>
</gene>
<evidence type="ECO:0008006" key="4">
    <source>
        <dbReference type="Google" id="ProtNLM"/>
    </source>
</evidence>
<organism evidence="2 3">
    <name type="scientific">Stomatobaculum longum</name>
    <dbReference type="NCBI Taxonomy" id="796942"/>
    <lineage>
        <taxon>Bacteria</taxon>
        <taxon>Bacillati</taxon>
        <taxon>Bacillota</taxon>
        <taxon>Clostridia</taxon>
        <taxon>Lachnospirales</taxon>
        <taxon>Lachnospiraceae</taxon>
        <taxon>Stomatobaculum</taxon>
    </lineage>
</organism>
<accession>A0AA36Y3W7</accession>
<protein>
    <recommendedName>
        <fullName evidence="4">Integral membrane protein</fullName>
    </recommendedName>
</protein>
<feature type="transmembrane region" description="Helical" evidence="1">
    <location>
        <begin position="38"/>
        <end position="58"/>
    </location>
</feature>
<dbReference type="EMBL" id="AGEL01000014">
    <property type="protein sequence ID" value="EHO15983.1"/>
    <property type="molecule type" value="Genomic_DNA"/>
</dbReference>
<dbReference type="InterPro" id="IPR004316">
    <property type="entry name" value="SWEET_rpt"/>
</dbReference>
<reference evidence="2 3" key="1">
    <citation type="submission" date="2011-10" db="EMBL/GenBank/DDBJ databases">
        <title>The Genome Sequence of Lachnospiraceae bacterium ACC2.</title>
        <authorList>
            <consortium name="The Broad Institute Genome Sequencing Platform"/>
            <person name="Earl A."/>
            <person name="Ward D."/>
            <person name="Feldgarden M."/>
            <person name="Gevers D."/>
            <person name="Sizova M."/>
            <person name="Hazen A."/>
            <person name="Epstein S."/>
            <person name="Young S.K."/>
            <person name="Zeng Q."/>
            <person name="Gargeya S."/>
            <person name="Fitzgerald M."/>
            <person name="Haas B."/>
            <person name="Abouelleil A."/>
            <person name="Alvarado L."/>
            <person name="Arachchi H.M."/>
            <person name="Berlin A."/>
            <person name="Brown A."/>
            <person name="Chapman S.B."/>
            <person name="Chen Z."/>
            <person name="Dunbar C."/>
            <person name="Freedman E."/>
            <person name="Gearin G."/>
            <person name="Goldberg J."/>
            <person name="Griggs A."/>
            <person name="Gujja S."/>
            <person name="Heiman D."/>
            <person name="Howarth C."/>
            <person name="Larson L."/>
            <person name="Lui A."/>
            <person name="MacDonald P.J.P."/>
            <person name="Montmayeur A."/>
            <person name="Murphy C."/>
            <person name="Neiman D."/>
            <person name="Pearson M."/>
            <person name="Priest M."/>
            <person name="Roberts A."/>
            <person name="Saif S."/>
            <person name="Shea T."/>
            <person name="Shenoy N."/>
            <person name="Sisk P."/>
            <person name="Stolte C."/>
            <person name="Sykes S."/>
            <person name="Wortman J."/>
            <person name="Nusbaum C."/>
            <person name="Birren B."/>
        </authorList>
    </citation>
    <scope>NUCLEOTIDE SEQUENCE [LARGE SCALE GENOMIC DNA]</scope>
    <source>
        <strain evidence="2 3">ACC2</strain>
    </source>
</reference>
<sequence length="86" mass="9234">MSQKALTALGWIATCVAVMMYVSYIPQIMNNLHGMKGTPIQPLVAAVNCTLWVTYALLKKNRDYPVALANAPGIVFGLIAAITAII</sequence>
<keyword evidence="1" id="KW-1133">Transmembrane helix</keyword>